<dbReference type="EMBL" id="GGEC01074679">
    <property type="protein sequence ID" value="MBX55163.1"/>
    <property type="molecule type" value="Transcribed_RNA"/>
</dbReference>
<proteinExistence type="predicted"/>
<sequence>MKSKGPNLSILEGGLGIFTTKRDAT</sequence>
<name>A0A2P2PK90_RHIMU</name>
<accession>A0A2P2PK90</accession>
<evidence type="ECO:0000313" key="1">
    <source>
        <dbReference type="EMBL" id="MBX55163.1"/>
    </source>
</evidence>
<protein>
    <submittedName>
        <fullName evidence="1">Uncharacterized protein</fullName>
    </submittedName>
</protein>
<reference evidence="1" key="1">
    <citation type="submission" date="2018-02" db="EMBL/GenBank/DDBJ databases">
        <title>Rhizophora mucronata_Transcriptome.</title>
        <authorList>
            <person name="Meera S.P."/>
            <person name="Sreeshan A."/>
            <person name="Augustine A."/>
        </authorList>
    </citation>
    <scope>NUCLEOTIDE SEQUENCE</scope>
    <source>
        <tissue evidence="1">Leaf</tissue>
    </source>
</reference>
<dbReference type="AlphaFoldDB" id="A0A2P2PK90"/>
<organism evidence="1">
    <name type="scientific">Rhizophora mucronata</name>
    <name type="common">Asiatic mangrove</name>
    <dbReference type="NCBI Taxonomy" id="61149"/>
    <lineage>
        <taxon>Eukaryota</taxon>
        <taxon>Viridiplantae</taxon>
        <taxon>Streptophyta</taxon>
        <taxon>Embryophyta</taxon>
        <taxon>Tracheophyta</taxon>
        <taxon>Spermatophyta</taxon>
        <taxon>Magnoliopsida</taxon>
        <taxon>eudicotyledons</taxon>
        <taxon>Gunneridae</taxon>
        <taxon>Pentapetalae</taxon>
        <taxon>rosids</taxon>
        <taxon>fabids</taxon>
        <taxon>Malpighiales</taxon>
        <taxon>Rhizophoraceae</taxon>
        <taxon>Rhizophora</taxon>
    </lineage>
</organism>